<evidence type="ECO:0000313" key="2">
    <source>
        <dbReference type="RefSeq" id="XP_034099210.1"/>
    </source>
</evidence>
<dbReference type="RefSeq" id="XP_034099210.1">
    <property type="nucleotide sequence ID" value="XM_034243319.2"/>
</dbReference>
<accession>A0A6P8WMQ0</accession>
<dbReference type="Proteomes" id="UP000515160">
    <property type="component" value="Chromosome 2L"/>
</dbReference>
<dbReference type="OrthoDB" id="8030025at2759"/>
<organism evidence="1 2">
    <name type="scientific">Drosophila albomicans</name>
    <name type="common">Fruit fly</name>
    <dbReference type="NCBI Taxonomy" id="7291"/>
    <lineage>
        <taxon>Eukaryota</taxon>
        <taxon>Metazoa</taxon>
        <taxon>Ecdysozoa</taxon>
        <taxon>Arthropoda</taxon>
        <taxon>Hexapoda</taxon>
        <taxon>Insecta</taxon>
        <taxon>Pterygota</taxon>
        <taxon>Neoptera</taxon>
        <taxon>Endopterygota</taxon>
        <taxon>Diptera</taxon>
        <taxon>Brachycera</taxon>
        <taxon>Muscomorpha</taxon>
        <taxon>Ephydroidea</taxon>
        <taxon>Drosophilidae</taxon>
        <taxon>Drosophila</taxon>
    </lineage>
</organism>
<dbReference type="GeneID" id="117564502"/>
<dbReference type="Gene3D" id="3.40.630.30">
    <property type="match status" value="1"/>
</dbReference>
<proteinExistence type="predicted"/>
<name>A0A6P8WMQ0_DROAB</name>
<keyword evidence="1" id="KW-1185">Reference proteome</keyword>
<sequence>MSDVRPLQYDIKWDVWEGMPITDIHFKNYSLVIEFMWTKSFLQNIVYKGVGLHEEEGMKENFSNYCMHILQNECSVMMLSKDETQIVAVALLEWMTDEWHSWIVLPSTVPKGLFQEFINLKKELMQHTKIAMELDDFDSLTVHEVAFPDELYTDIDFQICMFDVFGSVAQHMHMPRVCYIALTTREQNAADLAEYAEYGRSIYSIYKVGNKRPFDVLRDLDEMYALLFLLPLDPILYYQDMPGFEGFHEALRAKERKEREEELMRMNEM</sequence>
<gene>
    <name evidence="2" type="primary">LOC117564502</name>
</gene>
<dbReference type="AlphaFoldDB" id="A0A6P8WMQ0"/>
<reference evidence="2" key="1">
    <citation type="submission" date="2025-08" db="UniProtKB">
        <authorList>
            <consortium name="RefSeq"/>
        </authorList>
    </citation>
    <scope>IDENTIFICATION</scope>
    <source>
        <strain evidence="2">15112-1751.03</strain>
        <tissue evidence="2">Whole Adult</tissue>
    </source>
</reference>
<evidence type="ECO:0000313" key="1">
    <source>
        <dbReference type="Proteomes" id="UP000515160"/>
    </source>
</evidence>
<protein>
    <submittedName>
        <fullName evidence="2">Uncharacterized protein LOC117564502 isoform X1</fullName>
    </submittedName>
</protein>